<dbReference type="EMBL" id="JAAXOY010000697">
    <property type="protein sequence ID" value="NKY41387.1"/>
    <property type="molecule type" value="Genomic_DNA"/>
</dbReference>
<evidence type="ECO:0000256" key="1">
    <source>
        <dbReference type="SAM" id="MobiDB-lite"/>
    </source>
</evidence>
<evidence type="ECO:0000313" key="2">
    <source>
        <dbReference type="EMBL" id="NKY41387.1"/>
    </source>
</evidence>
<keyword evidence="3" id="KW-1185">Reference proteome</keyword>
<accession>A0ABX1K559</accession>
<proteinExistence type="predicted"/>
<reference evidence="2 3" key="1">
    <citation type="submission" date="2020-04" db="EMBL/GenBank/DDBJ databases">
        <title>MicrobeNet Type strains.</title>
        <authorList>
            <person name="Nicholson A.C."/>
        </authorList>
    </citation>
    <scope>NUCLEOTIDE SEQUENCE [LARGE SCALE GENOMIC DNA]</scope>
    <source>
        <strain evidence="2 3">ATCC BAA-787</strain>
    </source>
</reference>
<feature type="compositionally biased region" description="Low complexity" evidence="1">
    <location>
        <begin position="36"/>
        <end position="50"/>
    </location>
</feature>
<evidence type="ECO:0000313" key="3">
    <source>
        <dbReference type="Proteomes" id="UP000777774"/>
    </source>
</evidence>
<comment type="caution">
    <text evidence="2">The sequence shown here is derived from an EMBL/GenBank/DDBJ whole genome shotgun (WGS) entry which is preliminary data.</text>
</comment>
<name>A0ABX1K559_9CELL</name>
<feature type="non-terminal residue" evidence="2">
    <location>
        <position position="57"/>
    </location>
</feature>
<protein>
    <recommendedName>
        <fullName evidence="4">Cytochrome C biogenesis protein transmembrane domain-containing protein</fullName>
    </recommendedName>
</protein>
<organism evidence="2 3">
    <name type="scientific">Cellulomonas septica</name>
    <dbReference type="NCBI Taxonomy" id="285080"/>
    <lineage>
        <taxon>Bacteria</taxon>
        <taxon>Bacillati</taxon>
        <taxon>Actinomycetota</taxon>
        <taxon>Actinomycetes</taxon>
        <taxon>Micrococcales</taxon>
        <taxon>Cellulomonadaceae</taxon>
        <taxon>Cellulomonas</taxon>
    </lineage>
</organism>
<evidence type="ECO:0008006" key="4">
    <source>
        <dbReference type="Google" id="ProtNLM"/>
    </source>
</evidence>
<gene>
    <name evidence="2" type="ORF">HGA02_18255</name>
</gene>
<feature type="region of interest" description="Disordered" evidence="1">
    <location>
        <begin position="36"/>
        <end position="57"/>
    </location>
</feature>
<sequence>MDLLTLALIGLVGGLVTGISPCILPVLPVVLVAGATGSSRAAGPPGSASSRRTRPRV</sequence>
<dbReference type="Proteomes" id="UP000777774">
    <property type="component" value="Unassembled WGS sequence"/>
</dbReference>